<dbReference type="Proteomes" id="UP000031656">
    <property type="component" value="Chromosome"/>
</dbReference>
<dbReference type="GeneID" id="56905534"/>
<proteinExistence type="predicted"/>
<dbReference type="RefSeq" id="WP_011252772.1">
    <property type="nucleotide sequence ID" value="NZ_CP004373.1"/>
</dbReference>
<dbReference type="AlphaFoldDB" id="A0A067Z3X3"/>
<name>A0A067Z3X3_GLUOY</name>
<protein>
    <recommendedName>
        <fullName evidence="3">Phage protein</fullName>
    </recommendedName>
</protein>
<gene>
    <name evidence="1" type="ORF">GLS_c13060</name>
</gene>
<organism evidence="1 2">
    <name type="scientific">Gluconobacter oxydans DSM 3504</name>
    <dbReference type="NCBI Taxonomy" id="1288313"/>
    <lineage>
        <taxon>Bacteria</taxon>
        <taxon>Pseudomonadati</taxon>
        <taxon>Pseudomonadota</taxon>
        <taxon>Alphaproteobacteria</taxon>
        <taxon>Acetobacterales</taxon>
        <taxon>Acetobacteraceae</taxon>
        <taxon>Gluconobacter</taxon>
    </lineage>
</organism>
<dbReference type="KEGG" id="goy:GLS_c13060"/>
<sequence>MANPYSIGRDCRITVLWNGQRVDLRDVTSFSAAQETQALRANPLNGVPLEFNVPNGWRGAFQIARANAALDNLVAAVEAAYWNAGTVGSGTIYQYVTEPDGTTSTWEFSNVSMQLKSDPWQADHMIHQTVQFFASTRTKIS</sequence>
<evidence type="ECO:0000313" key="2">
    <source>
        <dbReference type="Proteomes" id="UP000031656"/>
    </source>
</evidence>
<accession>A0A067Z3X3</accession>
<reference evidence="1 2" key="1">
    <citation type="journal article" date="2015" name="Appl. Microbiol. Biotechnol.">
        <title>The consequence of an additional NADH dehydrogenase paralog on the growth of Gluconobacter oxydans DSM3504.</title>
        <authorList>
            <person name="Kostner D."/>
            <person name="Luchterhand B."/>
            <person name="Junker A."/>
            <person name="Volland S."/>
            <person name="Daniel R."/>
            <person name="Buchs J."/>
            <person name="Liebl W."/>
            <person name="Ehrenreich A."/>
        </authorList>
    </citation>
    <scope>NUCLEOTIDE SEQUENCE [LARGE SCALE GENOMIC DNA]</scope>
    <source>
        <strain evidence="1">DSM 3504</strain>
    </source>
</reference>
<evidence type="ECO:0008006" key="3">
    <source>
        <dbReference type="Google" id="ProtNLM"/>
    </source>
</evidence>
<dbReference type="HOGENOM" id="CLU_150588_0_0_5"/>
<dbReference type="EMBL" id="CP004373">
    <property type="protein sequence ID" value="AHK71203.1"/>
    <property type="molecule type" value="Genomic_DNA"/>
</dbReference>
<evidence type="ECO:0000313" key="1">
    <source>
        <dbReference type="EMBL" id="AHK71203.1"/>
    </source>
</evidence>